<evidence type="ECO:0000256" key="2">
    <source>
        <dbReference type="ARBA" id="ARBA00022475"/>
    </source>
</evidence>
<keyword evidence="5 8" id="KW-0812">Transmembrane</keyword>
<feature type="transmembrane region" description="Helical" evidence="8">
    <location>
        <begin position="404"/>
        <end position="426"/>
    </location>
</feature>
<feature type="transmembrane region" description="Helical" evidence="8">
    <location>
        <begin position="163"/>
        <end position="194"/>
    </location>
</feature>
<protein>
    <submittedName>
        <fullName evidence="10">Glycosyltransferase family 39 protein</fullName>
    </submittedName>
</protein>
<feature type="transmembrane region" description="Helical" evidence="8">
    <location>
        <begin position="349"/>
        <end position="369"/>
    </location>
</feature>
<feature type="transmembrane region" description="Helical" evidence="8">
    <location>
        <begin position="259"/>
        <end position="282"/>
    </location>
</feature>
<dbReference type="InterPro" id="IPR050297">
    <property type="entry name" value="LipidA_mod_glycosyltrf_83"/>
</dbReference>
<keyword evidence="2" id="KW-1003">Cell membrane</keyword>
<sequence length="542" mass="60656">MRSPLKLLFIVALLWGGFNLFWQNGAIALWDQDEAAYAGFAHNILSTGNWVTPDFLWSDPHRKPPLHFWAIALSFQVFGEQEFALRFPSALAVLLTGCTIYAMGRSAFGEKTARLATIIVFSSLFLPNFGKVSLTDALLVLWQTIALLALCNTLVRPRGLWTVLLWGAVSLGVLTKGPPILILVLGSLVTLALFSPQRRHLIALHPWLGLPLSLIPLFLWGRMAWVADGGEYIQWMIDWYILKRASGGITFGQWGPPGYFLVVFCLGFLPWVIFFPAALGDLGRNLWRKREQPFYSGITAWLLWGWLAYEFIPSKLPSYALGAYGAIALLIAHTIIHPPRPSFPWGVRLFLLLSFLVTVGLGGAGFWLLGIRGGVLSLLVGVFWLGWAIATVHQLQRGNLENAITLTTCNGLILTFLIWGFIMPLVNLNHSATQRVAQQIAQTTSPETLVIFADYFDLPSLPFYVAQQQREFIGLENNPLPQLQAYYEGEQDTVLVFAQTQALQQFLDQLETDNQPTPKTVQIQGWFSQMGTLETYTLVYGR</sequence>
<feature type="transmembrane region" description="Helical" evidence="8">
    <location>
        <begin position="318"/>
        <end position="337"/>
    </location>
</feature>
<dbReference type="PANTHER" id="PTHR33908:SF3">
    <property type="entry name" value="UNDECAPRENYL PHOSPHATE-ALPHA-4-AMINO-4-DEOXY-L-ARABINOSE ARABINOSYL TRANSFERASE"/>
    <property type="match status" value="1"/>
</dbReference>
<dbReference type="RefSeq" id="WP_265262519.1">
    <property type="nucleotide sequence ID" value="NZ_JAIHOM010000003.1"/>
</dbReference>
<evidence type="ECO:0000256" key="3">
    <source>
        <dbReference type="ARBA" id="ARBA00022676"/>
    </source>
</evidence>
<feature type="transmembrane region" description="Helical" evidence="8">
    <location>
        <begin position="375"/>
        <end position="392"/>
    </location>
</feature>
<keyword evidence="6 8" id="KW-1133">Transmembrane helix</keyword>
<evidence type="ECO:0000256" key="5">
    <source>
        <dbReference type="ARBA" id="ARBA00022692"/>
    </source>
</evidence>
<dbReference type="Pfam" id="PF13231">
    <property type="entry name" value="PMT_2"/>
    <property type="match status" value="1"/>
</dbReference>
<evidence type="ECO:0000256" key="1">
    <source>
        <dbReference type="ARBA" id="ARBA00004651"/>
    </source>
</evidence>
<organism evidence="10 11">
    <name type="scientific">Spirulina subsalsa FACHB-351</name>
    <dbReference type="NCBI Taxonomy" id="234711"/>
    <lineage>
        <taxon>Bacteria</taxon>
        <taxon>Bacillati</taxon>
        <taxon>Cyanobacteriota</taxon>
        <taxon>Cyanophyceae</taxon>
        <taxon>Spirulinales</taxon>
        <taxon>Spirulinaceae</taxon>
        <taxon>Spirulina</taxon>
    </lineage>
</organism>
<feature type="transmembrane region" description="Helical" evidence="8">
    <location>
        <begin position="201"/>
        <end position="220"/>
    </location>
</feature>
<evidence type="ECO:0000256" key="7">
    <source>
        <dbReference type="ARBA" id="ARBA00023136"/>
    </source>
</evidence>
<keyword evidence="4" id="KW-0808">Transferase</keyword>
<evidence type="ECO:0000259" key="9">
    <source>
        <dbReference type="Pfam" id="PF13231"/>
    </source>
</evidence>
<dbReference type="Proteomes" id="UP001526426">
    <property type="component" value="Unassembled WGS sequence"/>
</dbReference>
<feature type="domain" description="Glycosyltransferase RgtA/B/C/D-like" evidence="9">
    <location>
        <begin position="63"/>
        <end position="217"/>
    </location>
</feature>
<feature type="transmembrane region" description="Helical" evidence="8">
    <location>
        <begin position="115"/>
        <end position="143"/>
    </location>
</feature>
<evidence type="ECO:0000313" key="11">
    <source>
        <dbReference type="Proteomes" id="UP001526426"/>
    </source>
</evidence>
<keyword evidence="7 8" id="KW-0472">Membrane</keyword>
<evidence type="ECO:0000256" key="4">
    <source>
        <dbReference type="ARBA" id="ARBA00022679"/>
    </source>
</evidence>
<reference evidence="10 11" key="1">
    <citation type="submission" date="2021-08" db="EMBL/GenBank/DDBJ databases">
        <title>Draft genome sequence of Spirulina subsalsa with high tolerance to salinity and hype-accumulation of phycocyanin.</title>
        <authorList>
            <person name="Pei H."/>
            <person name="Jiang L."/>
        </authorList>
    </citation>
    <scope>NUCLEOTIDE SEQUENCE [LARGE SCALE GENOMIC DNA]</scope>
    <source>
        <strain evidence="10 11">FACHB-351</strain>
    </source>
</reference>
<dbReference type="InterPro" id="IPR038731">
    <property type="entry name" value="RgtA/B/C-like"/>
</dbReference>
<dbReference type="PANTHER" id="PTHR33908">
    <property type="entry name" value="MANNOSYLTRANSFERASE YKCB-RELATED"/>
    <property type="match status" value="1"/>
</dbReference>
<name>A0ABT3L035_9CYAN</name>
<keyword evidence="11" id="KW-1185">Reference proteome</keyword>
<evidence type="ECO:0000313" key="10">
    <source>
        <dbReference type="EMBL" id="MCW6034864.1"/>
    </source>
</evidence>
<evidence type="ECO:0000256" key="6">
    <source>
        <dbReference type="ARBA" id="ARBA00022989"/>
    </source>
</evidence>
<proteinExistence type="predicted"/>
<keyword evidence="3" id="KW-0328">Glycosyltransferase</keyword>
<comment type="caution">
    <text evidence="10">The sequence shown here is derived from an EMBL/GenBank/DDBJ whole genome shotgun (WGS) entry which is preliminary data.</text>
</comment>
<gene>
    <name evidence="10" type="ORF">K4A83_01050</name>
</gene>
<evidence type="ECO:0000256" key="8">
    <source>
        <dbReference type="SAM" id="Phobius"/>
    </source>
</evidence>
<comment type="subcellular location">
    <subcellularLocation>
        <location evidence="1">Cell membrane</location>
        <topology evidence="1">Multi-pass membrane protein</topology>
    </subcellularLocation>
</comment>
<accession>A0ABT3L035</accession>
<dbReference type="EMBL" id="JAIHOM010000003">
    <property type="protein sequence ID" value="MCW6034864.1"/>
    <property type="molecule type" value="Genomic_DNA"/>
</dbReference>
<feature type="transmembrane region" description="Helical" evidence="8">
    <location>
        <begin position="83"/>
        <end position="103"/>
    </location>
</feature>